<dbReference type="GO" id="GO:0008270">
    <property type="term" value="F:zinc ion binding"/>
    <property type="evidence" value="ECO:0007669"/>
    <property type="project" value="InterPro"/>
</dbReference>
<evidence type="ECO:0000256" key="3">
    <source>
        <dbReference type="ARBA" id="ARBA00022801"/>
    </source>
</evidence>
<reference evidence="7" key="1">
    <citation type="submission" date="2017-09" db="EMBL/GenBank/DDBJ databases">
        <title>Contemporary evolution of a Lepidopteran species, Heliothis virescens, in response to modern agricultural practices.</title>
        <authorList>
            <person name="Fritz M.L."/>
            <person name="Deyonke A.M."/>
            <person name="Papanicolaou A."/>
            <person name="Micinski S."/>
            <person name="Westbrook J."/>
            <person name="Gould F."/>
        </authorList>
    </citation>
    <scope>NUCLEOTIDE SEQUENCE [LARGE SCALE GENOMIC DNA]</scope>
    <source>
        <strain evidence="7">HvINT-</strain>
        <tissue evidence="7">Whole body</tissue>
    </source>
</reference>
<feature type="binding site" evidence="5">
    <location>
        <position position="171"/>
    </location>
    <ligand>
        <name>a divalent metal cation</name>
        <dbReference type="ChEBI" id="CHEBI:60240"/>
        <label>2</label>
    </ligand>
</feature>
<keyword evidence="2 5" id="KW-0479">Metal-binding</keyword>
<dbReference type="InterPro" id="IPR032466">
    <property type="entry name" value="Metal_Hydrolase"/>
</dbReference>
<dbReference type="AlphaFoldDB" id="A0A2A4JLL2"/>
<organism evidence="7">
    <name type="scientific">Heliothis virescens</name>
    <name type="common">Tobacco budworm moth</name>
    <dbReference type="NCBI Taxonomy" id="7102"/>
    <lineage>
        <taxon>Eukaryota</taxon>
        <taxon>Metazoa</taxon>
        <taxon>Ecdysozoa</taxon>
        <taxon>Arthropoda</taxon>
        <taxon>Hexapoda</taxon>
        <taxon>Insecta</taxon>
        <taxon>Pterygota</taxon>
        <taxon>Neoptera</taxon>
        <taxon>Endopterygota</taxon>
        <taxon>Lepidoptera</taxon>
        <taxon>Glossata</taxon>
        <taxon>Ditrysia</taxon>
        <taxon>Noctuoidea</taxon>
        <taxon>Noctuidae</taxon>
        <taxon>Heliothinae</taxon>
        <taxon>Heliothis</taxon>
    </lineage>
</organism>
<dbReference type="GO" id="GO:0016788">
    <property type="term" value="F:hydrolase activity, acting on ester bonds"/>
    <property type="evidence" value="ECO:0007669"/>
    <property type="project" value="InterPro"/>
</dbReference>
<dbReference type="PROSITE" id="PS01322">
    <property type="entry name" value="PHOSPHOTRIESTERASE_1"/>
    <property type="match status" value="1"/>
</dbReference>
<feature type="binding site" evidence="5">
    <location>
        <position position="300"/>
    </location>
    <ligand>
        <name>a divalent metal cation</name>
        <dbReference type="ChEBI" id="CHEBI:60240"/>
        <label>1</label>
    </ligand>
</feature>
<comment type="cofactor">
    <cofactor evidence="5">
        <name>a divalent metal cation</name>
        <dbReference type="ChEBI" id="CHEBI:60240"/>
    </cofactor>
    <text evidence="5">Binds 2 divalent metal cations per subunit.</text>
</comment>
<proteinExistence type="inferred from homology"/>
<feature type="binding site" evidence="5">
    <location>
        <position position="25"/>
    </location>
    <ligand>
        <name>a divalent metal cation</name>
        <dbReference type="ChEBI" id="CHEBI:60240"/>
        <label>1</label>
    </ligand>
</feature>
<dbReference type="EMBL" id="NWSH01001090">
    <property type="protein sequence ID" value="PCG72666.1"/>
    <property type="molecule type" value="Genomic_DNA"/>
</dbReference>
<evidence type="ECO:0000256" key="6">
    <source>
        <dbReference type="PROSITE-ProRule" id="PRU00679"/>
    </source>
</evidence>
<dbReference type="InterPro" id="IPR001559">
    <property type="entry name" value="Phosphotriesterase"/>
</dbReference>
<gene>
    <name evidence="7" type="ORF">B5V51_566</name>
</gene>
<evidence type="ECO:0000256" key="4">
    <source>
        <dbReference type="ARBA" id="ARBA00029607"/>
    </source>
</evidence>
<feature type="binding site" evidence="5">
    <location>
        <position position="171"/>
    </location>
    <ligand>
        <name>a divalent metal cation</name>
        <dbReference type="ChEBI" id="CHEBI:60240"/>
        <label>1</label>
    </ligand>
</feature>
<feature type="binding site" evidence="5">
    <location>
        <position position="203"/>
    </location>
    <ligand>
        <name>a divalent metal cation</name>
        <dbReference type="ChEBI" id="CHEBI:60240"/>
        <label>2</label>
    </ligand>
</feature>
<dbReference type="Gene3D" id="3.20.20.140">
    <property type="entry name" value="Metal-dependent hydrolases"/>
    <property type="match status" value="1"/>
</dbReference>
<dbReference type="PROSITE" id="PS51347">
    <property type="entry name" value="PHOSPHOTRIESTERASE_2"/>
    <property type="match status" value="1"/>
</dbReference>
<dbReference type="PANTHER" id="PTHR10819">
    <property type="entry name" value="PHOSPHOTRIESTERASE-RELATED"/>
    <property type="match status" value="1"/>
</dbReference>
<keyword evidence="3" id="KW-0378">Hydrolase</keyword>
<dbReference type="Pfam" id="PF02126">
    <property type="entry name" value="PTE"/>
    <property type="match status" value="1"/>
</dbReference>
<evidence type="ECO:0000256" key="2">
    <source>
        <dbReference type="ARBA" id="ARBA00022723"/>
    </source>
</evidence>
<name>A0A2A4JLL2_HELVI</name>
<comment type="similarity">
    <text evidence="6">Belongs to the metallo-dependent hydrolases superfamily. Phosphotriesterase family.</text>
</comment>
<accession>A0A2A4JLL2</accession>
<sequence>MTSKVQTVLGDVSPSALGRTLTHEHLAMNFEHFYKTPPSALAPKFDSHPTFHIETLGFVRQYPYSLRYNLELDDKEANAAVLHDVVEYGTAGGGTIVENTTEGIRRNLKFCKEVSQRSKVHIVAGTGHYIADTQSTGTLDKTTEDIYNHMLEELTVGCRDDPSIKAGFMGEIASVWPLRDFERNAIKAAGELQPQIGCGVSFHPHRVKEAPFEIIRLYLEAGGSADKVVMSHLDRTLLEDDILLDFAELGTYCQFDLFGVEVSYYQLNVETDMLSDAQRIKKLWLLVKEGKGDRILMSHDIHTKHRLTKFGGHGYAHIIHNILPKMEAKGFSRQQIDTITIDNPARWLAIENKS</sequence>
<evidence type="ECO:0000256" key="1">
    <source>
        <dbReference type="ARBA" id="ARBA00020475"/>
    </source>
</evidence>
<dbReference type="PANTHER" id="PTHR10819:SF3">
    <property type="entry name" value="PHOSPHOTRIESTERASE-RELATED PROTEIN"/>
    <property type="match status" value="1"/>
</dbReference>
<evidence type="ECO:0000313" key="7">
    <source>
        <dbReference type="EMBL" id="PCG72666.1"/>
    </source>
</evidence>
<dbReference type="InterPro" id="IPR017947">
    <property type="entry name" value="AryldialkylPase_Zn-BS"/>
</dbReference>
<comment type="caution">
    <text evidence="7">The sequence shown here is derived from an EMBL/GenBank/DDBJ whole genome shotgun (WGS) entry which is preliminary data.</text>
</comment>
<feature type="binding site" evidence="5">
    <location>
        <position position="23"/>
    </location>
    <ligand>
        <name>a divalent metal cation</name>
        <dbReference type="ChEBI" id="CHEBI:60240"/>
        <label>1</label>
    </ligand>
</feature>
<dbReference type="STRING" id="7102.A0A2A4JLL2"/>
<evidence type="ECO:0000256" key="5">
    <source>
        <dbReference type="PIRSR" id="PIRSR601559-52"/>
    </source>
</evidence>
<protein>
    <recommendedName>
        <fullName evidence="1">Phosphotriesterase-related protein</fullName>
    </recommendedName>
    <alternativeName>
        <fullName evidence="4">Parathion hydrolase-related protein</fullName>
    </alternativeName>
</protein>
<comment type="caution">
    <text evidence="6">Lacks conserved residue(s) required for the propagation of feature annotation.</text>
</comment>
<dbReference type="SUPFAM" id="SSF51556">
    <property type="entry name" value="Metallo-dependent hydrolases"/>
    <property type="match status" value="1"/>
</dbReference>
<feature type="binding site" evidence="5">
    <location>
        <position position="232"/>
    </location>
    <ligand>
        <name>a divalent metal cation</name>
        <dbReference type="ChEBI" id="CHEBI:60240"/>
        <label>2</label>
    </ligand>
</feature>